<protein>
    <submittedName>
        <fullName evidence="2">Chemotaxis protein CheW</fullName>
    </submittedName>
</protein>
<organism evidence="2 3">
    <name type="scientific">Thiospirochaeta perfilievii</name>
    <dbReference type="NCBI Taxonomy" id="252967"/>
    <lineage>
        <taxon>Bacteria</taxon>
        <taxon>Pseudomonadati</taxon>
        <taxon>Spirochaetota</taxon>
        <taxon>Spirochaetia</taxon>
        <taxon>Spirochaetales</taxon>
        <taxon>Spirochaetaceae</taxon>
        <taxon>Thiospirochaeta</taxon>
    </lineage>
</organism>
<dbReference type="PANTHER" id="PTHR22617">
    <property type="entry name" value="CHEMOTAXIS SENSOR HISTIDINE KINASE-RELATED"/>
    <property type="match status" value="1"/>
</dbReference>
<sequence>MSDISVAVLNQYLTFTLGKEKYGINIVNTREVLEATELTRVPRMPEFMCGVINLRGSVVPVLDLKSKFKMDDGIGSIRNNIIVTEVDDLDGGDGKLTIGIYTDSVQKVLTIEPEDIEAAPKIGIPINTEFIHGMGKVDEEFIILLNINKILNTKDLHIIRTKTEVPSGE</sequence>
<name>A0A5C1QB18_9SPIO</name>
<dbReference type="Gene3D" id="2.30.30.40">
    <property type="entry name" value="SH3 Domains"/>
    <property type="match status" value="1"/>
</dbReference>
<dbReference type="GO" id="GO:0005829">
    <property type="term" value="C:cytosol"/>
    <property type="evidence" value="ECO:0007669"/>
    <property type="project" value="TreeGrafter"/>
</dbReference>
<reference evidence="2 3" key="1">
    <citation type="submission" date="2019-02" db="EMBL/GenBank/DDBJ databases">
        <authorList>
            <person name="Fomenkov A."/>
            <person name="Dubinina G."/>
            <person name="Grabovich M."/>
            <person name="Vincze T."/>
            <person name="Roberts R.J."/>
        </authorList>
    </citation>
    <scope>NUCLEOTIDE SEQUENCE [LARGE SCALE GENOMIC DNA]</scope>
    <source>
        <strain evidence="2 3">P</strain>
    </source>
</reference>
<keyword evidence="3" id="KW-1185">Reference proteome</keyword>
<dbReference type="Pfam" id="PF01584">
    <property type="entry name" value="CheW"/>
    <property type="match status" value="1"/>
</dbReference>
<dbReference type="PANTHER" id="PTHR22617:SF41">
    <property type="entry name" value="CHEMOTAXIS SIGNAL TRANSDUCTION SYSTEM ADAPTOR PROTEIN CHEW"/>
    <property type="match status" value="1"/>
</dbReference>
<dbReference type="KEGG" id="sper:EW093_04535"/>
<dbReference type="EMBL" id="CP035807">
    <property type="protein sequence ID" value="QEN03996.1"/>
    <property type="molecule type" value="Genomic_DNA"/>
</dbReference>
<evidence type="ECO:0000259" key="1">
    <source>
        <dbReference type="PROSITE" id="PS50851"/>
    </source>
</evidence>
<accession>A0A5C1QB18</accession>
<dbReference type="Proteomes" id="UP000323824">
    <property type="component" value="Chromosome"/>
</dbReference>
<dbReference type="InterPro" id="IPR002545">
    <property type="entry name" value="CheW-lke_dom"/>
</dbReference>
<dbReference type="CDD" id="cd00732">
    <property type="entry name" value="CheW"/>
    <property type="match status" value="1"/>
</dbReference>
<evidence type="ECO:0000313" key="3">
    <source>
        <dbReference type="Proteomes" id="UP000323824"/>
    </source>
</evidence>
<proteinExistence type="predicted"/>
<dbReference type="PROSITE" id="PS50851">
    <property type="entry name" value="CHEW"/>
    <property type="match status" value="1"/>
</dbReference>
<dbReference type="RefSeq" id="WP_149567253.1">
    <property type="nucleotide sequence ID" value="NZ_CP035807.1"/>
</dbReference>
<feature type="domain" description="CheW-like" evidence="1">
    <location>
        <begin position="9"/>
        <end position="156"/>
    </location>
</feature>
<dbReference type="InterPro" id="IPR039315">
    <property type="entry name" value="CheW"/>
</dbReference>
<dbReference type="OrthoDB" id="9794382at2"/>
<dbReference type="GO" id="GO:0006935">
    <property type="term" value="P:chemotaxis"/>
    <property type="evidence" value="ECO:0007669"/>
    <property type="project" value="InterPro"/>
</dbReference>
<dbReference type="AlphaFoldDB" id="A0A5C1QB18"/>
<evidence type="ECO:0000313" key="2">
    <source>
        <dbReference type="EMBL" id="QEN03996.1"/>
    </source>
</evidence>
<dbReference type="GO" id="GO:0007165">
    <property type="term" value="P:signal transduction"/>
    <property type="evidence" value="ECO:0007669"/>
    <property type="project" value="InterPro"/>
</dbReference>
<gene>
    <name evidence="2" type="ORF">EW093_04535</name>
</gene>
<dbReference type="Gene3D" id="2.40.50.180">
    <property type="entry name" value="CheA-289, Domain 4"/>
    <property type="match status" value="1"/>
</dbReference>
<reference evidence="2 3" key="2">
    <citation type="submission" date="2019-09" db="EMBL/GenBank/DDBJ databases">
        <title>Complete Genome Sequence and Methylome Analysis of free living Spirochaetas.</title>
        <authorList>
            <person name="Leshcheva N."/>
            <person name="Mikheeva N."/>
        </authorList>
    </citation>
    <scope>NUCLEOTIDE SEQUENCE [LARGE SCALE GENOMIC DNA]</scope>
    <source>
        <strain evidence="2 3">P</strain>
    </source>
</reference>
<dbReference type="SMART" id="SM00260">
    <property type="entry name" value="CheW"/>
    <property type="match status" value="1"/>
</dbReference>
<dbReference type="InterPro" id="IPR036061">
    <property type="entry name" value="CheW-like_dom_sf"/>
</dbReference>
<dbReference type="SUPFAM" id="SSF50341">
    <property type="entry name" value="CheW-like"/>
    <property type="match status" value="1"/>
</dbReference>